<dbReference type="SUPFAM" id="SSF142764">
    <property type="entry name" value="YgbK-like"/>
    <property type="match status" value="1"/>
</dbReference>
<evidence type="ECO:0000256" key="11">
    <source>
        <dbReference type="ARBA" id="ARBA00039461"/>
    </source>
</evidence>
<evidence type="ECO:0000256" key="4">
    <source>
        <dbReference type="ARBA" id="ARBA00022777"/>
    </source>
</evidence>
<sequence>MPPILGCIADDVTGASDLASALTVGGMRTQLWFGEHQELKDVDAVDAVVIALKTRSLPKEQAVAQSLKALRVLQNCGVTQFLFKYCSTFDSTDEGNIGPVAEALMEALATPYTLFCPATPENGRTVYCGHLFVKGKLLNRCGMENHPLNPMKASDLTLVLQRQSQYRVGLIPHNVVACGPAAIEKEIDVNLSQQKRLLVIDSINDADLQVIADVAAELPLVTSGSGLGLKLPRSYVKVGKASSLRCQAAPPSASGNALVLAGSCSEATRKQVKSWPSEWPSLCLDVAALVRGDLTVDVVVNWAKMQLPNSHALIFSSSPPEQVESLQSQLGIERTAAAIEETMGCLARALVADGLRKLIVAGGETAGAVVRALGATRFRIGPAIAPGVPWMETIDDPALAIALKSGNFGDDHFFRSALEMLP</sequence>
<keyword evidence="6" id="KW-0119">Carbohydrate metabolism</keyword>
<dbReference type="InterPro" id="IPR042213">
    <property type="entry name" value="NBD_C_sf"/>
</dbReference>
<dbReference type="Gene3D" id="3.40.50.10840">
    <property type="entry name" value="Putative sugar-binding, N-terminal domain"/>
    <property type="match status" value="1"/>
</dbReference>
<keyword evidence="2" id="KW-0808">Transferase</keyword>
<gene>
    <name evidence="15" type="ORF">Pan97_28330</name>
</gene>
<comment type="similarity">
    <text evidence="1">Belongs to the four-carbon acid sugar kinase family.</text>
</comment>
<protein>
    <recommendedName>
        <fullName evidence="11">3-oxo-tetronate kinase</fullName>
        <ecNumber evidence="10">2.7.1.217</ecNumber>
    </recommendedName>
    <alternativeName>
        <fullName evidence="12">3-dehydrotetronate 4-kinase</fullName>
    </alternativeName>
</protein>
<dbReference type="Pfam" id="PF17042">
    <property type="entry name" value="NBD_C"/>
    <property type="match status" value="1"/>
</dbReference>
<evidence type="ECO:0000256" key="7">
    <source>
        <dbReference type="ARBA" id="ARBA00035898"/>
    </source>
</evidence>
<dbReference type="EMBL" id="CP036289">
    <property type="protein sequence ID" value="QDU75791.1"/>
    <property type="molecule type" value="Genomic_DNA"/>
</dbReference>
<dbReference type="RefSeq" id="WP_144973430.1">
    <property type="nucleotide sequence ID" value="NZ_CP036289.1"/>
</dbReference>
<dbReference type="InterPro" id="IPR050007">
    <property type="entry name" value="OtnK"/>
</dbReference>
<dbReference type="NCBIfam" id="NF043035">
    <property type="entry name" value="OxoTetrKin"/>
    <property type="match status" value="1"/>
</dbReference>
<evidence type="ECO:0000313" key="16">
    <source>
        <dbReference type="Proteomes" id="UP000318626"/>
    </source>
</evidence>
<feature type="domain" description="Four-carbon acid sugar kinase nucleotide binding" evidence="14">
    <location>
        <begin position="258"/>
        <end position="414"/>
    </location>
</feature>
<evidence type="ECO:0000259" key="14">
    <source>
        <dbReference type="Pfam" id="PF17042"/>
    </source>
</evidence>
<evidence type="ECO:0000256" key="9">
    <source>
        <dbReference type="ARBA" id="ARBA00037335"/>
    </source>
</evidence>
<comment type="catalytic activity">
    <reaction evidence="7">
        <text>3-dehydro-L-erythronate + ATP = 3-dehydro-4-O-phospho-L-erythronate + ADP + H(+)</text>
        <dbReference type="Rhea" id="RHEA:52552"/>
        <dbReference type="ChEBI" id="CHEBI:15378"/>
        <dbReference type="ChEBI" id="CHEBI:30616"/>
        <dbReference type="ChEBI" id="CHEBI:136592"/>
        <dbReference type="ChEBI" id="CHEBI:136670"/>
        <dbReference type="ChEBI" id="CHEBI:456216"/>
        <dbReference type="EC" id="2.7.1.217"/>
    </reaction>
</comment>
<dbReference type="EC" id="2.7.1.217" evidence="10"/>
<organism evidence="15 16">
    <name type="scientific">Bremerella volcania</name>
    <dbReference type="NCBI Taxonomy" id="2527984"/>
    <lineage>
        <taxon>Bacteria</taxon>
        <taxon>Pseudomonadati</taxon>
        <taxon>Planctomycetota</taxon>
        <taxon>Planctomycetia</taxon>
        <taxon>Pirellulales</taxon>
        <taxon>Pirellulaceae</taxon>
        <taxon>Bremerella</taxon>
    </lineage>
</organism>
<comment type="catalytic activity">
    <reaction evidence="8">
        <text>3-dehydro-D-erythronate + ATP = 3-dehydro-4-O-phospho-D-erythronate + ADP + H(+)</text>
        <dbReference type="Rhea" id="RHEA:52556"/>
        <dbReference type="ChEBI" id="CHEBI:15378"/>
        <dbReference type="ChEBI" id="CHEBI:30616"/>
        <dbReference type="ChEBI" id="CHEBI:57958"/>
        <dbReference type="ChEBI" id="CHEBI:136593"/>
        <dbReference type="ChEBI" id="CHEBI:456216"/>
        <dbReference type="EC" id="2.7.1.217"/>
    </reaction>
</comment>
<dbReference type="GO" id="GO:0016301">
    <property type="term" value="F:kinase activity"/>
    <property type="evidence" value="ECO:0007669"/>
    <property type="project" value="UniProtKB-KW"/>
</dbReference>
<evidence type="ECO:0000256" key="5">
    <source>
        <dbReference type="ARBA" id="ARBA00022840"/>
    </source>
</evidence>
<keyword evidence="5" id="KW-0067">ATP-binding</keyword>
<keyword evidence="4" id="KW-0418">Kinase</keyword>
<dbReference type="InterPro" id="IPR037051">
    <property type="entry name" value="4-carb_acid_sugar_kinase_N_sf"/>
</dbReference>
<dbReference type="InterPro" id="IPR031475">
    <property type="entry name" value="NBD_C"/>
</dbReference>
<dbReference type="AlphaFoldDB" id="A0A518C988"/>
<reference evidence="16" key="1">
    <citation type="submission" date="2019-02" db="EMBL/GenBank/DDBJ databases">
        <title>Deep-cultivation of Planctomycetes and their phenomic and genomic characterization uncovers novel biology.</title>
        <authorList>
            <person name="Wiegand S."/>
            <person name="Jogler M."/>
            <person name="Boedeker C."/>
            <person name="Pinto D."/>
            <person name="Vollmers J."/>
            <person name="Rivas-Marin E."/>
            <person name="Kohn T."/>
            <person name="Peeters S.H."/>
            <person name="Heuer A."/>
            <person name="Rast P."/>
            <person name="Oberbeckmann S."/>
            <person name="Bunk B."/>
            <person name="Jeske O."/>
            <person name="Meyerdierks A."/>
            <person name="Storesund J.E."/>
            <person name="Kallscheuer N."/>
            <person name="Luecker S."/>
            <person name="Lage O.M."/>
            <person name="Pohl T."/>
            <person name="Merkel B.J."/>
            <person name="Hornburger P."/>
            <person name="Mueller R.-W."/>
            <person name="Bruemmer F."/>
            <person name="Labrenz M."/>
            <person name="Spormann A.M."/>
            <person name="Op den Camp H."/>
            <person name="Overmann J."/>
            <person name="Amann R."/>
            <person name="Jetten M.S.M."/>
            <person name="Mascher T."/>
            <person name="Medema M.H."/>
            <person name="Devos D.P."/>
            <person name="Kaster A.-K."/>
            <person name="Ovreas L."/>
            <person name="Rohde M."/>
            <person name="Galperin M.Y."/>
            <person name="Jogler C."/>
        </authorList>
    </citation>
    <scope>NUCLEOTIDE SEQUENCE [LARGE SCALE GENOMIC DNA]</scope>
    <source>
        <strain evidence="16">Pan97</strain>
    </source>
</reference>
<proteinExistence type="inferred from homology"/>
<dbReference type="KEGG" id="bvo:Pan97_28330"/>
<evidence type="ECO:0000256" key="12">
    <source>
        <dbReference type="ARBA" id="ARBA00041377"/>
    </source>
</evidence>
<dbReference type="OrthoDB" id="9778478at2"/>
<dbReference type="InterPro" id="IPR010737">
    <property type="entry name" value="4-carb_acid_sugar_kinase_N"/>
</dbReference>
<evidence type="ECO:0000256" key="6">
    <source>
        <dbReference type="ARBA" id="ARBA00023277"/>
    </source>
</evidence>
<comment type="function">
    <text evidence="9">Catalyzes the ATP-dependent phosphorylation of 3-oxo-tetronate to 3-oxo-tetronate 4-phosphate.</text>
</comment>
<evidence type="ECO:0000313" key="15">
    <source>
        <dbReference type="EMBL" id="QDU75791.1"/>
    </source>
</evidence>
<dbReference type="GO" id="GO:0005524">
    <property type="term" value="F:ATP binding"/>
    <property type="evidence" value="ECO:0007669"/>
    <property type="project" value="UniProtKB-KW"/>
</dbReference>
<evidence type="ECO:0000256" key="8">
    <source>
        <dbReference type="ARBA" id="ARBA00036346"/>
    </source>
</evidence>
<dbReference type="Proteomes" id="UP000318626">
    <property type="component" value="Chromosome"/>
</dbReference>
<evidence type="ECO:0000259" key="13">
    <source>
        <dbReference type="Pfam" id="PF07005"/>
    </source>
</evidence>
<evidence type="ECO:0000256" key="3">
    <source>
        <dbReference type="ARBA" id="ARBA00022741"/>
    </source>
</evidence>
<evidence type="ECO:0000256" key="1">
    <source>
        <dbReference type="ARBA" id="ARBA00005715"/>
    </source>
</evidence>
<dbReference type="Pfam" id="PF07005">
    <property type="entry name" value="SBD_N"/>
    <property type="match status" value="1"/>
</dbReference>
<keyword evidence="3" id="KW-0547">Nucleotide-binding</keyword>
<evidence type="ECO:0000256" key="2">
    <source>
        <dbReference type="ARBA" id="ARBA00022679"/>
    </source>
</evidence>
<name>A0A518C988_9BACT</name>
<evidence type="ECO:0000256" key="10">
    <source>
        <dbReference type="ARBA" id="ARBA00039095"/>
    </source>
</evidence>
<keyword evidence="16" id="KW-1185">Reference proteome</keyword>
<dbReference type="Gene3D" id="3.40.980.20">
    <property type="entry name" value="Four-carbon acid sugar kinase, nucleotide binding domain"/>
    <property type="match status" value="1"/>
</dbReference>
<accession>A0A518C988</accession>
<feature type="domain" description="Four-carbon acid sugar kinase N-terminal" evidence="13">
    <location>
        <begin position="5"/>
        <end position="229"/>
    </location>
</feature>